<dbReference type="InterPro" id="IPR050668">
    <property type="entry name" value="Cytochrome_b5"/>
</dbReference>
<protein>
    <recommendedName>
        <fullName evidence="9">Cytochrome b5 heme-binding domain-containing protein</fullName>
    </recommendedName>
</protein>
<dbReference type="InterPro" id="IPR036400">
    <property type="entry name" value="Cyt_B5-like_heme/steroid_sf"/>
</dbReference>
<dbReference type="GO" id="GO:0020037">
    <property type="term" value="F:heme binding"/>
    <property type="evidence" value="ECO:0007669"/>
    <property type="project" value="UniProtKB-UniRule"/>
</dbReference>
<evidence type="ECO:0000256" key="4">
    <source>
        <dbReference type="ARBA" id="ARBA00022723"/>
    </source>
</evidence>
<dbReference type="Proteomes" id="UP000801492">
    <property type="component" value="Unassembled WGS sequence"/>
</dbReference>
<dbReference type="OrthoDB" id="260519at2759"/>
<dbReference type="PANTHER" id="PTHR19359:SF41">
    <property type="entry name" value="GEO08203P1"/>
    <property type="match status" value="1"/>
</dbReference>
<dbReference type="EMBL" id="VTPC01000503">
    <property type="protein sequence ID" value="KAF2905565.1"/>
    <property type="molecule type" value="Genomic_DNA"/>
</dbReference>
<evidence type="ECO:0000256" key="7">
    <source>
        <dbReference type="ARBA" id="ARBA00038168"/>
    </source>
</evidence>
<dbReference type="GO" id="GO:0016020">
    <property type="term" value="C:membrane"/>
    <property type="evidence" value="ECO:0007669"/>
    <property type="project" value="UniProtKB-SubCell"/>
</dbReference>
<dbReference type="GO" id="GO:0046872">
    <property type="term" value="F:metal ion binding"/>
    <property type="evidence" value="ECO:0007669"/>
    <property type="project" value="UniProtKB-UniRule"/>
</dbReference>
<keyword evidence="6" id="KW-0472">Membrane</keyword>
<keyword evidence="2 8" id="KW-0349">Heme</keyword>
<dbReference type="SUPFAM" id="SSF55856">
    <property type="entry name" value="Cytochrome b5-like heme/steroid binding domain"/>
    <property type="match status" value="1"/>
</dbReference>
<comment type="similarity">
    <text evidence="7 8">Belongs to the cytochrome b5 family.</text>
</comment>
<dbReference type="AlphaFoldDB" id="A0A8K0GI90"/>
<evidence type="ECO:0000259" key="9">
    <source>
        <dbReference type="PROSITE" id="PS50255"/>
    </source>
</evidence>
<dbReference type="SMART" id="SM01117">
    <property type="entry name" value="Cyt-b5"/>
    <property type="match status" value="1"/>
</dbReference>
<evidence type="ECO:0000256" key="2">
    <source>
        <dbReference type="ARBA" id="ARBA00022617"/>
    </source>
</evidence>
<dbReference type="InterPro" id="IPR001199">
    <property type="entry name" value="Cyt_B5-like_heme/steroid-bd"/>
</dbReference>
<dbReference type="PANTHER" id="PTHR19359">
    <property type="entry name" value="CYTOCHROME B5"/>
    <property type="match status" value="1"/>
</dbReference>
<keyword evidence="5 8" id="KW-0408">Iron</keyword>
<evidence type="ECO:0000313" key="10">
    <source>
        <dbReference type="EMBL" id="KAF2905565.1"/>
    </source>
</evidence>
<comment type="subcellular location">
    <subcellularLocation>
        <location evidence="1">Membrane</location>
    </subcellularLocation>
</comment>
<accession>A0A8K0GI90</accession>
<dbReference type="Pfam" id="PF00173">
    <property type="entry name" value="Cyt-b5"/>
    <property type="match status" value="1"/>
</dbReference>
<evidence type="ECO:0000313" key="11">
    <source>
        <dbReference type="Proteomes" id="UP000801492"/>
    </source>
</evidence>
<keyword evidence="11" id="KW-1185">Reference proteome</keyword>
<dbReference type="PROSITE" id="PS00191">
    <property type="entry name" value="CYTOCHROME_B5_1"/>
    <property type="match status" value="1"/>
</dbReference>
<gene>
    <name evidence="10" type="ORF">ILUMI_00613</name>
</gene>
<feature type="domain" description="Cytochrome b5 heme-binding" evidence="9">
    <location>
        <begin position="32"/>
        <end position="108"/>
    </location>
</feature>
<organism evidence="10 11">
    <name type="scientific">Ignelater luminosus</name>
    <name type="common">Cucubano</name>
    <name type="synonym">Pyrophorus luminosus</name>
    <dbReference type="NCBI Taxonomy" id="2038154"/>
    <lineage>
        <taxon>Eukaryota</taxon>
        <taxon>Metazoa</taxon>
        <taxon>Ecdysozoa</taxon>
        <taxon>Arthropoda</taxon>
        <taxon>Hexapoda</taxon>
        <taxon>Insecta</taxon>
        <taxon>Pterygota</taxon>
        <taxon>Neoptera</taxon>
        <taxon>Endopterygota</taxon>
        <taxon>Coleoptera</taxon>
        <taxon>Polyphaga</taxon>
        <taxon>Elateriformia</taxon>
        <taxon>Elateroidea</taxon>
        <taxon>Elateridae</taxon>
        <taxon>Agrypninae</taxon>
        <taxon>Pyrophorini</taxon>
        <taxon>Ignelater</taxon>
    </lineage>
</organism>
<keyword evidence="4 8" id="KW-0479">Metal-binding</keyword>
<proteinExistence type="inferred from homology"/>
<dbReference type="PRINTS" id="PR00363">
    <property type="entry name" value="CYTOCHROMEB5"/>
</dbReference>
<evidence type="ECO:0000256" key="1">
    <source>
        <dbReference type="ARBA" id="ARBA00004370"/>
    </source>
</evidence>
<dbReference type="PROSITE" id="PS50255">
    <property type="entry name" value="CYTOCHROME_B5_2"/>
    <property type="match status" value="1"/>
</dbReference>
<name>A0A8K0GI90_IGNLU</name>
<evidence type="ECO:0000256" key="8">
    <source>
        <dbReference type="RuleBase" id="RU362121"/>
    </source>
</evidence>
<keyword evidence="3" id="KW-0812">Transmembrane</keyword>
<evidence type="ECO:0000256" key="3">
    <source>
        <dbReference type="ARBA" id="ARBA00022692"/>
    </source>
</evidence>
<dbReference type="InterPro" id="IPR018506">
    <property type="entry name" value="Cyt_B5_heme-BS"/>
</dbReference>
<comment type="caution">
    <text evidence="10">The sequence shown here is derived from an EMBL/GenBank/DDBJ whole genome shotgun (WGS) entry which is preliminary data.</text>
</comment>
<evidence type="ECO:0000256" key="6">
    <source>
        <dbReference type="ARBA" id="ARBA00023136"/>
    </source>
</evidence>
<evidence type="ECO:0000256" key="5">
    <source>
        <dbReference type="ARBA" id="ARBA00023004"/>
    </source>
</evidence>
<dbReference type="Gene3D" id="3.10.120.10">
    <property type="entry name" value="Cytochrome b5-like heme/steroid binding domain"/>
    <property type="match status" value="1"/>
</dbReference>
<reference evidence="10" key="1">
    <citation type="submission" date="2019-08" db="EMBL/GenBank/DDBJ databases">
        <title>The genome of the North American firefly Photinus pyralis.</title>
        <authorList>
            <consortium name="Photinus pyralis genome working group"/>
            <person name="Fallon T.R."/>
            <person name="Sander Lower S.E."/>
            <person name="Weng J.-K."/>
        </authorList>
    </citation>
    <scope>NUCLEOTIDE SEQUENCE</scope>
    <source>
        <strain evidence="10">TRF0915ILg1</strain>
        <tissue evidence="10">Whole body</tissue>
    </source>
</reference>
<sequence>MAQTSALSSFSNATTAVRYNTPVTLSTASPGERVITLEEVSWHDNPSDCWIVIYDRVYDVTDFLDEHPGGSDILLEYGGRDASCAFRGTGHSAQAVRALNRFLIGELPMEERIFRKAGGYRLSDIPE</sequence>
<dbReference type="FunFam" id="3.10.120.10:FF:000002">
    <property type="entry name" value="Cytochrome b5 type B"/>
    <property type="match status" value="1"/>
</dbReference>